<dbReference type="AlphaFoldDB" id="A0A485M1L0"/>
<feature type="compositionally biased region" description="Low complexity" evidence="1">
    <location>
        <begin position="68"/>
        <end position="83"/>
    </location>
</feature>
<name>A0A485M1L0_9ZZZZ</name>
<proteinExistence type="predicted"/>
<evidence type="ECO:0000256" key="1">
    <source>
        <dbReference type="SAM" id="MobiDB-lite"/>
    </source>
</evidence>
<reference evidence="2" key="1">
    <citation type="submission" date="2019-03" db="EMBL/GenBank/DDBJ databases">
        <authorList>
            <person name="Hao L."/>
        </authorList>
    </citation>
    <scope>NUCLEOTIDE SEQUENCE</scope>
</reference>
<accession>A0A485M1L0</accession>
<organism evidence="2">
    <name type="scientific">anaerobic digester metagenome</name>
    <dbReference type="NCBI Taxonomy" id="1263854"/>
    <lineage>
        <taxon>unclassified sequences</taxon>
        <taxon>metagenomes</taxon>
        <taxon>ecological metagenomes</taxon>
    </lineage>
</organism>
<feature type="compositionally biased region" description="Basic and acidic residues" evidence="1">
    <location>
        <begin position="23"/>
        <end position="42"/>
    </location>
</feature>
<sequence>MNRLPAADSLEQEKLRIKRGKEHLKQVKKDEKDRAQTPEKRTGRPVRKGKNSSLAHAARHPQARDSTGLPCAGEAPEPPASAAGKGGRA</sequence>
<feature type="region of interest" description="Disordered" evidence="1">
    <location>
        <begin position="1"/>
        <end position="89"/>
    </location>
</feature>
<evidence type="ECO:0000313" key="2">
    <source>
        <dbReference type="EMBL" id="VFU15283.1"/>
    </source>
</evidence>
<dbReference type="EMBL" id="CAADRM010000104">
    <property type="protein sequence ID" value="VFU15283.1"/>
    <property type="molecule type" value="Genomic_DNA"/>
</dbReference>
<gene>
    <name evidence="2" type="ORF">SCFA_400026</name>
</gene>
<protein>
    <submittedName>
        <fullName evidence="2">Uncharacterized protein</fullName>
    </submittedName>
</protein>